<sequence>MGMQTPSDLSACRRMIPLCLGQPYSRRSKKEARGSTIPIKAKDSEGQGGKIKLVDIKAYNRAQQYTEQRAAERTSHQHANQRHYLTCPSLLKLSNHQTRTSRHLTSALNGKWRI</sequence>
<organism evidence="1 2">
    <name type="scientific">Pyrenophora teres f. teres</name>
    <dbReference type="NCBI Taxonomy" id="97479"/>
    <lineage>
        <taxon>Eukaryota</taxon>
        <taxon>Fungi</taxon>
        <taxon>Dikarya</taxon>
        <taxon>Ascomycota</taxon>
        <taxon>Pezizomycotina</taxon>
        <taxon>Dothideomycetes</taxon>
        <taxon>Pleosporomycetidae</taxon>
        <taxon>Pleosporales</taxon>
        <taxon>Pleosporineae</taxon>
        <taxon>Pleosporaceae</taxon>
        <taxon>Pyrenophora</taxon>
    </lineage>
</organism>
<comment type="caution">
    <text evidence="1">The sequence shown here is derived from an EMBL/GenBank/DDBJ whole genome shotgun (WGS) entry which is preliminary data.</text>
</comment>
<evidence type="ECO:0000313" key="2">
    <source>
        <dbReference type="Proteomes" id="UP000472372"/>
    </source>
</evidence>
<protein>
    <submittedName>
        <fullName evidence="1">Uncharacterized protein</fullName>
    </submittedName>
</protein>
<evidence type="ECO:0000313" key="1">
    <source>
        <dbReference type="EMBL" id="CAE7221379.1"/>
    </source>
</evidence>
<accession>A0A6S6WIM8</accession>
<name>A0A6S6WIM8_9PLEO</name>
<gene>
    <name evidence="1" type="ORF">PTTW11_11412</name>
</gene>
<feature type="non-terminal residue" evidence="1">
    <location>
        <position position="1"/>
    </location>
</feature>
<reference evidence="1" key="1">
    <citation type="submission" date="2021-02" db="EMBL/GenBank/DDBJ databases">
        <authorList>
            <person name="Syme A R."/>
            <person name="Syme A R."/>
            <person name="Moolhuijzen P."/>
        </authorList>
    </citation>
    <scope>NUCLEOTIDE SEQUENCE</scope>
    <source>
        <strain evidence="1">W1-1</strain>
    </source>
</reference>
<proteinExistence type="predicted"/>
<dbReference type="AlphaFoldDB" id="A0A6S6WIM8"/>
<dbReference type="Proteomes" id="UP000472372">
    <property type="component" value="Unassembled WGS sequence"/>
</dbReference>
<dbReference type="EMBL" id="OCTH03000014">
    <property type="protein sequence ID" value="CAE7221379.1"/>
    <property type="molecule type" value="Genomic_DNA"/>
</dbReference>